<feature type="region of interest" description="Disordered" evidence="4">
    <location>
        <begin position="377"/>
        <end position="446"/>
    </location>
</feature>
<dbReference type="GO" id="GO:0070740">
    <property type="term" value="F:tubulin-glutamic acid ligase activity"/>
    <property type="evidence" value="ECO:0007669"/>
    <property type="project" value="TreeGrafter"/>
</dbReference>
<organism evidence="5 6">
    <name type="scientific">Pomacea canaliculata</name>
    <name type="common">Golden apple snail</name>
    <dbReference type="NCBI Taxonomy" id="400727"/>
    <lineage>
        <taxon>Eukaryota</taxon>
        <taxon>Metazoa</taxon>
        <taxon>Spiralia</taxon>
        <taxon>Lophotrochozoa</taxon>
        <taxon>Mollusca</taxon>
        <taxon>Gastropoda</taxon>
        <taxon>Caenogastropoda</taxon>
        <taxon>Architaenioglossa</taxon>
        <taxon>Ampullarioidea</taxon>
        <taxon>Ampullariidae</taxon>
        <taxon>Pomacea</taxon>
    </lineage>
</organism>
<dbReference type="GO" id="GO:0005524">
    <property type="term" value="F:ATP binding"/>
    <property type="evidence" value="ECO:0007669"/>
    <property type="project" value="UniProtKB-KW"/>
</dbReference>
<dbReference type="SUPFAM" id="SSF56059">
    <property type="entry name" value="Glutathione synthetase ATP-binding domain-like"/>
    <property type="match status" value="1"/>
</dbReference>
<dbReference type="PANTHER" id="PTHR12241">
    <property type="entry name" value="TUBULIN POLYGLUTAMYLASE"/>
    <property type="match status" value="1"/>
</dbReference>
<evidence type="ECO:0000313" key="6">
    <source>
        <dbReference type="Proteomes" id="UP000245119"/>
    </source>
</evidence>
<reference evidence="5 6" key="1">
    <citation type="submission" date="2018-04" db="EMBL/GenBank/DDBJ databases">
        <title>The genome of golden apple snail Pomacea canaliculata provides insight into stress tolerance and invasive adaptation.</title>
        <authorList>
            <person name="Liu C."/>
            <person name="Liu B."/>
            <person name="Ren Y."/>
            <person name="Zhang Y."/>
            <person name="Wang H."/>
            <person name="Li S."/>
            <person name="Jiang F."/>
            <person name="Yin L."/>
            <person name="Zhang G."/>
            <person name="Qian W."/>
            <person name="Fan W."/>
        </authorList>
    </citation>
    <scope>NUCLEOTIDE SEQUENCE [LARGE SCALE GENOMIC DNA]</scope>
    <source>
        <strain evidence="5">SZHN2017</strain>
        <tissue evidence="5">Muscle</tissue>
    </source>
</reference>
<accession>A0A2T7P571</accession>
<dbReference type="OrthoDB" id="277439at2759"/>
<dbReference type="InterPro" id="IPR004344">
    <property type="entry name" value="TTL/TTLL_fam"/>
</dbReference>
<comment type="caution">
    <text evidence="5">The sequence shown here is derived from an EMBL/GenBank/DDBJ whole genome shotgun (WGS) entry which is preliminary data.</text>
</comment>
<dbReference type="PANTHER" id="PTHR12241:SF118">
    <property type="entry name" value="TUBULIN POLYGLUTAMYLASE TTLL2-RELATED"/>
    <property type="match status" value="1"/>
</dbReference>
<keyword evidence="2" id="KW-0547">Nucleotide-binding</keyword>
<dbReference type="GO" id="GO:0000226">
    <property type="term" value="P:microtubule cytoskeleton organization"/>
    <property type="evidence" value="ECO:0007669"/>
    <property type="project" value="TreeGrafter"/>
</dbReference>
<dbReference type="AlphaFoldDB" id="A0A2T7P571"/>
<evidence type="ECO:0008006" key="7">
    <source>
        <dbReference type="Google" id="ProtNLM"/>
    </source>
</evidence>
<evidence type="ECO:0000256" key="3">
    <source>
        <dbReference type="ARBA" id="ARBA00022840"/>
    </source>
</evidence>
<dbReference type="EMBL" id="PZQS01000006">
    <property type="protein sequence ID" value="PVD28575.1"/>
    <property type="molecule type" value="Genomic_DNA"/>
</dbReference>
<keyword evidence="6" id="KW-1185">Reference proteome</keyword>
<dbReference type="GO" id="GO:0036064">
    <property type="term" value="C:ciliary basal body"/>
    <property type="evidence" value="ECO:0007669"/>
    <property type="project" value="TreeGrafter"/>
</dbReference>
<proteinExistence type="predicted"/>
<evidence type="ECO:0000256" key="2">
    <source>
        <dbReference type="ARBA" id="ARBA00022741"/>
    </source>
</evidence>
<feature type="compositionally biased region" description="Polar residues" evidence="4">
    <location>
        <begin position="377"/>
        <end position="398"/>
    </location>
</feature>
<sequence length="599" mass="69196">MGPKKIPSSSLSFRQSKEPFEAPALVFRFHENGGGPELLREVFEERGWVEYQNKEQEDDNWNLWWRSSYFNIRDYENICPWQHLNHFPKTSAITKKDALVRNLRRMQCLHGSNIFNFSPLSFNLPNDYHKFLKEHEAMRDTSKKKILWICKPADLSCGRGIFIFQDVSGLLYDCGSVVQQYIENPLLIGGYKFDLRIYIVVTAFHPLVVYAYEEGIVRFSTEKFDLNKTDNIFAHLTNFSINKYSPAYTVNKQLVGAGCKWTLKQLRHYFFINNIDDRMLWRQIINIVVLTLMTQAPLVPKVKNCFELFGFDVLVDETMKPWLLEVNCSPSLLSDCVTDIQVKKQMLHDLIDLIGLAGKDQEPVKMESHRKYFHQGSQGHSVYTGQGKRTSMIAQDSRQGGKEKPEAERGFSSREQKDHQIRRGSSWEGVQGAKKSERTEGFGGRSELLERCSEPSCSALKPRAVPVHLSFKKNRDCLSHHSQDSIYSSEAVSDCHQQGKDLRQHLKSPNAKRQRKTKSLNLRKQVGSFHLIFPFSEKTEKTAQTSLDPRVVIKELQRMLSEFDELGDQQSNDFSSLKEDSFMENQGLWGPLIMNKIEL</sequence>
<evidence type="ECO:0000256" key="1">
    <source>
        <dbReference type="ARBA" id="ARBA00022598"/>
    </source>
</evidence>
<evidence type="ECO:0000313" key="5">
    <source>
        <dbReference type="EMBL" id="PVD28575.1"/>
    </source>
</evidence>
<dbReference type="GO" id="GO:0015631">
    <property type="term" value="F:tubulin binding"/>
    <property type="evidence" value="ECO:0007669"/>
    <property type="project" value="TreeGrafter"/>
</dbReference>
<dbReference type="PROSITE" id="PS51221">
    <property type="entry name" value="TTL"/>
    <property type="match status" value="1"/>
</dbReference>
<evidence type="ECO:0000256" key="4">
    <source>
        <dbReference type="SAM" id="MobiDB-lite"/>
    </source>
</evidence>
<dbReference type="Proteomes" id="UP000245119">
    <property type="component" value="Linkage Group LG6"/>
</dbReference>
<gene>
    <name evidence="5" type="ORF">C0Q70_11165</name>
</gene>
<name>A0A2T7P571_POMCA</name>
<dbReference type="STRING" id="400727.A0A2T7P571"/>
<keyword evidence="1" id="KW-0436">Ligase</keyword>
<protein>
    <recommendedName>
        <fullName evidence="7">Tubulin polyglutamylase TTLL2</fullName>
    </recommendedName>
</protein>
<keyword evidence="3" id="KW-0067">ATP-binding</keyword>
<dbReference type="Pfam" id="PF03133">
    <property type="entry name" value="TTL"/>
    <property type="match status" value="1"/>
</dbReference>
<feature type="compositionally biased region" description="Basic and acidic residues" evidence="4">
    <location>
        <begin position="399"/>
        <end position="421"/>
    </location>
</feature>
<dbReference type="Gene3D" id="3.30.470.20">
    <property type="entry name" value="ATP-grasp fold, B domain"/>
    <property type="match status" value="1"/>
</dbReference>